<evidence type="ECO:0000256" key="15">
    <source>
        <dbReference type="ARBA" id="ARBA00023140"/>
    </source>
</evidence>
<comment type="catalytic activity">
    <reaction evidence="18">
        <text>1-hexadecanoylglycerone 3-phosphate + a long-chain fatty acid = a 1-acylglycerone 3-phosphate + hexadecanoate</text>
        <dbReference type="Rhea" id="RHEA:40727"/>
        <dbReference type="ChEBI" id="CHEBI:7896"/>
        <dbReference type="ChEBI" id="CHEBI:57534"/>
        <dbReference type="ChEBI" id="CHEBI:57560"/>
        <dbReference type="ChEBI" id="CHEBI:58303"/>
    </reaction>
    <physiologicalReaction direction="left-to-right" evidence="18">
        <dbReference type="Rhea" id="RHEA:40728"/>
    </physiologicalReaction>
</comment>
<organism evidence="26 27">
    <name type="scientific">Sphaeramia orbicularis</name>
    <name type="common">orbiculate cardinalfish</name>
    <dbReference type="NCBI Taxonomy" id="375764"/>
    <lineage>
        <taxon>Eukaryota</taxon>
        <taxon>Metazoa</taxon>
        <taxon>Chordata</taxon>
        <taxon>Craniata</taxon>
        <taxon>Vertebrata</taxon>
        <taxon>Euteleostomi</taxon>
        <taxon>Actinopterygii</taxon>
        <taxon>Neopterygii</taxon>
        <taxon>Teleostei</taxon>
        <taxon>Neoteleostei</taxon>
        <taxon>Acanthomorphata</taxon>
        <taxon>Gobiaria</taxon>
        <taxon>Kurtiformes</taxon>
        <taxon>Apogonoidei</taxon>
        <taxon>Apogonidae</taxon>
        <taxon>Apogoninae</taxon>
        <taxon>Sphaeramia</taxon>
    </lineage>
</organism>
<reference evidence="26" key="3">
    <citation type="submission" date="2025-09" db="UniProtKB">
        <authorList>
            <consortium name="Ensembl"/>
        </authorList>
    </citation>
    <scope>IDENTIFICATION</scope>
</reference>
<comment type="subunit">
    <text evidence="5 24">Homodimer.</text>
</comment>
<dbReference type="Pfam" id="PF02913">
    <property type="entry name" value="FAD-oxidase_C"/>
    <property type="match status" value="1"/>
</dbReference>
<comment type="subcellular location">
    <subcellularLocation>
        <location evidence="16">Peroxisome membrane</location>
    </subcellularLocation>
</comment>
<keyword evidence="14" id="KW-0472">Membrane</keyword>
<evidence type="ECO:0000256" key="18">
    <source>
        <dbReference type="ARBA" id="ARBA00050511"/>
    </source>
</evidence>
<feature type="binding site" evidence="23">
    <location>
        <begin position="209"/>
        <end position="215"/>
    </location>
    <ligand>
        <name>FAD</name>
        <dbReference type="ChEBI" id="CHEBI:57692"/>
    </ligand>
</feature>
<evidence type="ECO:0000256" key="4">
    <source>
        <dbReference type="ARBA" id="ARBA00008000"/>
    </source>
</evidence>
<evidence type="ECO:0000256" key="11">
    <source>
        <dbReference type="ARBA" id="ARBA00022946"/>
    </source>
</evidence>
<comment type="pathway">
    <text evidence="2 24">Glycerolipid metabolism; ether lipid biosynthesis.</text>
</comment>
<comment type="catalytic activity">
    <reaction evidence="17">
        <text>a long chain fatty alcohol + a 1-acylglycerone 3-phosphate = a 1-O-alkylglycerone 3-phosphate + a long-chain fatty acid + H(+)</text>
        <dbReference type="Rhea" id="RHEA:36171"/>
        <dbReference type="ChEBI" id="CHEBI:15378"/>
        <dbReference type="ChEBI" id="CHEBI:17135"/>
        <dbReference type="ChEBI" id="CHEBI:57534"/>
        <dbReference type="ChEBI" id="CHEBI:57560"/>
        <dbReference type="ChEBI" id="CHEBI:73315"/>
        <dbReference type="EC" id="2.5.1.26"/>
    </reaction>
    <physiologicalReaction direction="left-to-right" evidence="17">
        <dbReference type="Rhea" id="RHEA:36172"/>
    </physiologicalReaction>
</comment>
<keyword evidence="7" id="KW-0597">Phosphoprotein</keyword>
<dbReference type="InterPro" id="IPR036318">
    <property type="entry name" value="FAD-bd_PCMH-like_sf"/>
</dbReference>
<sequence length="609" mass="68037">MASNSSGGSSDRQRIAQQRLSIIAGHLQRPEDGEWAIGAEECKAQGSKPNVSSKGRTVPRRRQEIMKWNGWGYVDSKFQFNKKGQAEFTGKRYRLSGMVMPALKEWFESTFGASLQHKTPASAIPNSSAVQPPILNEAFVEDLKSTGIPFSQDAEDRVFRAHGHCLHEIFALREGKVGRVPDMVVWPSNHNDVVKIVELACKHNVCLIPYGGGTSVSSALECPPEETRTIVSVDTSQMNRILWIDEKNLTAHVEAGIVGQELERLLNESGYCTGHEPDSMEFSSLGGWVATRASGMKKNIYGNIEDLVVHIRMVTPQGVIEKSCQGPRMSTGPDIHHFILGSEGTLGVVTEVTMKIRPMPEYQKYGSVVFPNFEQGVACLREVLTLITNVFAGHALKPQKFYITKFKGFDPNRLCVATLLFEGDRERVLQHEKQVYDIAAKFGGLAAGEDNGQRGYMLTFVIAYLRDLGMDYYVIGESFETSVPWDRVLDICRNVKERIIRECKERGVQFPPLSTCRVTQTYDAGACVYFYFAFNYRGLSDPVHVYEQVEHAARDEILANGGSLSHHHGVGKLRKEWMRETVSRVGMGMLKSVKDYVDPGNIFGNRNLL</sequence>
<dbReference type="FunFam" id="3.30.300.330:FF:000001">
    <property type="entry name" value="Alkylglycerone-phosphate synthase"/>
    <property type="match status" value="1"/>
</dbReference>
<dbReference type="FunFam" id="3.30.43.10:FF:000003">
    <property type="entry name" value="Alkylglycerone-phosphate synthase"/>
    <property type="match status" value="1"/>
</dbReference>
<evidence type="ECO:0000256" key="8">
    <source>
        <dbReference type="ARBA" id="ARBA00022630"/>
    </source>
</evidence>
<dbReference type="InParanoid" id="A0A673AXG6"/>
<evidence type="ECO:0000256" key="1">
    <source>
        <dbReference type="ARBA" id="ARBA00001974"/>
    </source>
</evidence>
<dbReference type="EC" id="2.5.1.26" evidence="24"/>
<evidence type="ECO:0000256" key="22">
    <source>
        <dbReference type="PIRSR" id="PIRSR625650-2"/>
    </source>
</evidence>
<gene>
    <name evidence="26" type="primary">agps</name>
</gene>
<keyword evidence="9 24" id="KW-0808">Transferase</keyword>
<dbReference type="Gene3D" id="3.30.43.10">
    <property type="entry name" value="Uridine Diphospho-n-acetylenolpyruvylglucosamine Reductase, domain 2"/>
    <property type="match status" value="1"/>
</dbReference>
<dbReference type="Proteomes" id="UP000472271">
    <property type="component" value="Chromosome 21"/>
</dbReference>
<dbReference type="SUPFAM" id="SSF56176">
    <property type="entry name" value="FAD-binding/transporter-associated domain-like"/>
    <property type="match status" value="1"/>
</dbReference>
<evidence type="ECO:0000256" key="23">
    <source>
        <dbReference type="PIRSR" id="PIRSR625650-3"/>
    </source>
</evidence>
<dbReference type="PANTHER" id="PTHR46568">
    <property type="entry name" value="ALKYLDIHYDROXYACETONEPHOSPHATE SYNTHASE, PEROXISOMAL"/>
    <property type="match status" value="1"/>
</dbReference>
<evidence type="ECO:0000256" key="24">
    <source>
        <dbReference type="RuleBase" id="RU363113"/>
    </source>
</evidence>
<dbReference type="Gene3D" id="3.30.70.3450">
    <property type="match status" value="2"/>
</dbReference>
<comment type="catalytic activity">
    <reaction evidence="19">
        <text>hexadecan-1-ol + 1-hexadecanoylglycerone 3-phosphate = 1-O-hexadecylglycerone 3-phosphate + hexadecanoate + H(+)</text>
        <dbReference type="Rhea" id="RHEA:40659"/>
        <dbReference type="ChEBI" id="CHEBI:7896"/>
        <dbReference type="ChEBI" id="CHEBI:15378"/>
        <dbReference type="ChEBI" id="CHEBI:16125"/>
        <dbReference type="ChEBI" id="CHEBI:58303"/>
        <dbReference type="ChEBI" id="CHEBI:77429"/>
    </reaction>
    <physiologicalReaction direction="left-to-right" evidence="19">
        <dbReference type="Rhea" id="RHEA:40660"/>
    </physiologicalReaction>
</comment>
<evidence type="ECO:0000256" key="9">
    <source>
        <dbReference type="ARBA" id="ARBA00022679"/>
    </source>
</evidence>
<dbReference type="InterPro" id="IPR006094">
    <property type="entry name" value="Oxid_FAD_bind_N"/>
</dbReference>
<dbReference type="Gene3D" id="3.30.465.10">
    <property type="match status" value="1"/>
</dbReference>
<dbReference type="InterPro" id="IPR025650">
    <property type="entry name" value="Alkyl-DHAP_Synthase"/>
</dbReference>
<keyword evidence="10 23" id="KW-0274">FAD</keyword>
<dbReference type="InterPro" id="IPR016171">
    <property type="entry name" value="Vanillyl_alc_oxidase_C-sub2"/>
</dbReference>
<dbReference type="InterPro" id="IPR016167">
    <property type="entry name" value="FAD-bd_PCMH_sub1"/>
</dbReference>
<dbReference type="FunFam" id="3.30.465.10:FF:000011">
    <property type="entry name" value="Alkylglycerone-phosphate synthase"/>
    <property type="match status" value="1"/>
</dbReference>
<proteinExistence type="inferred from homology"/>
<dbReference type="PROSITE" id="PS51387">
    <property type="entry name" value="FAD_PCMH"/>
    <property type="match status" value="1"/>
</dbReference>
<accession>A0A673AXG6</accession>
<keyword evidence="27" id="KW-1185">Reference proteome</keyword>
<feature type="binding site" evidence="23">
    <location>
        <begin position="343"/>
        <end position="349"/>
    </location>
    <ligand>
        <name>FAD</name>
        <dbReference type="ChEBI" id="CHEBI:57692"/>
    </ligand>
</feature>
<evidence type="ECO:0000256" key="7">
    <source>
        <dbReference type="ARBA" id="ARBA00022553"/>
    </source>
</evidence>
<feature type="binding site" evidence="23">
    <location>
        <begin position="291"/>
        <end position="294"/>
    </location>
    <ligand>
        <name>FAD</name>
        <dbReference type="ChEBI" id="CHEBI:57692"/>
    </ligand>
</feature>
<comment type="function">
    <text evidence="24">Catalyzes the exchange of an acyl for a long-chain alkyl group and the formation of the ether bond in the biosynthesis of ether phospholipids.</text>
</comment>
<reference evidence="26" key="1">
    <citation type="submission" date="2019-06" db="EMBL/GenBank/DDBJ databases">
        <authorList>
            <consortium name="Wellcome Sanger Institute Data Sharing"/>
        </authorList>
    </citation>
    <scope>NUCLEOTIDE SEQUENCE [LARGE SCALE GENOMIC DNA]</scope>
</reference>
<evidence type="ECO:0000256" key="17">
    <source>
        <dbReference type="ARBA" id="ARBA00050094"/>
    </source>
</evidence>
<name>A0A673AXG6_9TELE</name>
<keyword evidence="11" id="KW-0809">Transit peptide</keyword>
<comment type="similarity">
    <text evidence="4 24">Belongs to the FAD-binding oxidoreductase/transferase type 4 family.</text>
</comment>
<dbReference type="FunFam" id="1.10.45.10:FF:000002">
    <property type="entry name" value="Alkylglycerone-phosphate synthase"/>
    <property type="match status" value="1"/>
</dbReference>
<evidence type="ECO:0000313" key="27">
    <source>
        <dbReference type="Proteomes" id="UP000472271"/>
    </source>
</evidence>
<keyword evidence="6 24" id="KW-0444">Lipid biosynthesis</keyword>
<dbReference type="PANTHER" id="PTHR46568:SF1">
    <property type="entry name" value="ALKYLDIHYDROXYACETONEPHOSPHATE SYNTHASE, PEROXISOMAL"/>
    <property type="match status" value="1"/>
</dbReference>
<reference evidence="26" key="2">
    <citation type="submission" date="2025-08" db="UniProtKB">
        <authorList>
            <consortium name="Ensembl"/>
        </authorList>
    </citation>
    <scope>IDENTIFICATION</scope>
</reference>
<evidence type="ECO:0000313" key="26">
    <source>
        <dbReference type="Ensembl" id="ENSSORP00005034340.1"/>
    </source>
</evidence>
<evidence type="ECO:0000256" key="5">
    <source>
        <dbReference type="ARBA" id="ARBA00011738"/>
    </source>
</evidence>
<comment type="pathway">
    <text evidence="3">Lipid metabolism.</text>
</comment>
<evidence type="ECO:0000256" key="16">
    <source>
        <dbReference type="ARBA" id="ARBA00046271"/>
    </source>
</evidence>
<dbReference type="GO" id="GO:0005778">
    <property type="term" value="C:peroxisomal membrane"/>
    <property type="evidence" value="ECO:0007669"/>
    <property type="project" value="UniProtKB-SubCell"/>
</dbReference>
<comment type="cofactor">
    <cofactor evidence="1 23 24">
        <name>FAD</name>
        <dbReference type="ChEBI" id="CHEBI:57692"/>
    </cofactor>
</comment>
<dbReference type="Gene3D" id="3.30.300.330">
    <property type="match status" value="1"/>
</dbReference>
<dbReference type="InterPro" id="IPR016166">
    <property type="entry name" value="FAD-bd_PCMH"/>
</dbReference>
<evidence type="ECO:0000256" key="20">
    <source>
        <dbReference type="ARBA" id="ARBA00058754"/>
    </source>
</evidence>
<evidence type="ECO:0000256" key="19">
    <source>
        <dbReference type="ARBA" id="ARBA00053007"/>
    </source>
</evidence>
<dbReference type="InterPro" id="IPR016164">
    <property type="entry name" value="FAD-linked_Oxase-like_C"/>
</dbReference>
<dbReference type="Gene3D" id="3.30.160.650">
    <property type="match status" value="1"/>
</dbReference>
<dbReference type="InterPro" id="IPR004113">
    <property type="entry name" value="FAD-bd_oxidored_4_C"/>
</dbReference>
<dbReference type="GO" id="GO:0071949">
    <property type="term" value="F:FAD binding"/>
    <property type="evidence" value="ECO:0007669"/>
    <property type="project" value="InterPro"/>
</dbReference>
<keyword evidence="12" id="KW-0007">Acetylation</keyword>
<dbReference type="InterPro" id="IPR016169">
    <property type="entry name" value="FAD-bd_PCMH_sub2"/>
</dbReference>
<dbReference type="GO" id="GO:0008609">
    <property type="term" value="F:alkylglycerone-phosphate synthase activity"/>
    <property type="evidence" value="ECO:0007669"/>
    <property type="project" value="UniProtKB-EC"/>
</dbReference>
<protein>
    <recommendedName>
        <fullName evidence="24">Alkylglycerone-phosphate synthase</fullName>
        <shortName evidence="24">Alkyl-DHAP synthase</shortName>
        <ecNumber evidence="24">2.5.1.26</ecNumber>
    </recommendedName>
</protein>
<evidence type="ECO:0000256" key="21">
    <source>
        <dbReference type="PIRSR" id="PIRSR625650-1"/>
    </source>
</evidence>
<evidence type="ECO:0000256" key="2">
    <source>
        <dbReference type="ARBA" id="ARBA00004670"/>
    </source>
</evidence>
<evidence type="ECO:0000256" key="14">
    <source>
        <dbReference type="ARBA" id="ARBA00023136"/>
    </source>
</evidence>
<feature type="active site" description="Proton donor/acceptor" evidence="21">
    <location>
        <position position="529"/>
    </location>
</feature>
<keyword evidence="8 24" id="KW-0285">Flavoprotein</keyword>
<keyword evidence="15 24" id="KW-0576">Peroxisome</keyword>
<dbReference type="GO" id="GO:0008611">
    <property type="term" value="P:ether lipid biosynthetic process"/>
    <property type="evidence" value="ECO:0007669"/>
    <property type="project" value="UniProtKB-UniPathway"/>
</dbReference>
<evidence type="ECO:0000256" key="12">
    <source>
        <dbReference type="ARBA" id="ARBA00022990"/>
    </source>
</evidence>
<feature type="binding site" evidence="22">
    <location>
        <position position="466"/>
    </location>
    <ligand>
        <name>substrate</name>
    </ligand>
</feature>
<dbReference type="Ensembl" id="ENSSORT00005035259.1">
    <property type="protein sequence ID" value="ENSSORP00005034340.1"/>
    <property type="gene ID" value="ENSSORG00005015329.1"/>
</dbReference>
<feature type="domain" description="FAD-binding PCMH-type" evidence="25">
    <location>
        <begin position="177"/>
        <end position="359"/>
    </location>
</feature>
<comment type="function">
    <text evidence="20">Catalyzes the exchange of the acyl chain in acyl-dihydroxyacetonephosphate (acyl-DHAP) for a long chain fatty alcohol, yielding the first ether linked intermediate, i.e. alkyl-dihydroxyacetonephosphate (alkyl-DHAP), in the pathway of ether lipid biosynthesis.</text>
</comment>
<dbReference type="Pfam" id="PF01565">
    <property type="entry name" value="FAD_binding_4"/>
    <property type="match status" value="1"/>
</dbReference>
<evidence type="ECO:0000256" key="3">
    <source>
        <dbReference type="ARBA" id="ARBA00005189"/>
    </source>
</evidence>
<evidence type="ECO:0000256" key="13">
    <source>
        <dbReference type="ARBA" id="ARBA00023098"/>
    </source>
</evidence>
<evidence type="ECO:0000256" key="6">
    <source>
        <dbReference type="ARBA" id="ARBA00022516"/>
    </source>
</evidence>
<keyword evidence="13 24" id="KW-0443">Lipid metabolism</keyword>
<evidence type="ECO:0000256" key="10">
    <source>
        <dbReference type="ARBA" id="ARBA00022827"/>
    </source>
</evidence>
<evidence type="ECO:0000259" key="25">
    <source>
        <dbReference type="PROSITE" id="PS51387"/>
    </source>
</evidence>
<dbReference type="Gene3D" id="1.10.45.10">
    <property type="entry name" value="Vanillyl-alcohol Oxidase, Chain A, domain 4"/>
    <property type="match status" value="1"/>
</dbReference>
<dbReference type="AlphaFoldDB" id="A0A673AXG6"/>
<dbReference type="UniPathway" id="UPA00781"/>
<dbReference type="SUPFAM" id="SSF55103">
    <property type="entry name" value="FAD-linked oxidases, C-terminal domain"/>
    <property type="match status" value="1"/>
</dbReference>